<evidence type="ECO:0000256" key="13">
    <source>
        <dbReference type="ARBA" id="ARBA00051818"/>
    </source>
</evidence>
<keyword evidence="9" id="KW-1208">Phospholipid metabolism</keyword>
<dbReference type="WBParaSite" id="MBELARI_LOCUS2275">
    <property type="protein sequence ID" value="MBELARI_LOCUS2275"/>
    <property type="gene ID" value="MBELARI_LOCUS2275"/>
</dbReference>
<comment type="catalytic activity">
    <reaction evidence="16">
        <text>1,2-dioctanoyl-sn-glycero-3-phospho-(1D-myo-inositol-5-phosphate) + H2O = 1,2-dioctanoyl-sn-glycero-3-phospho-(1D-myo-inositol) + phosphate</text>
        <dbReference type="Rhea" id="RHEA:42308"/>
        <dbReference type="ChEBI" id="CHEBI:15377"/>
        <dbReference type="ChEBI" id="CHEBI:43474"/>
        <dbReference type="ChEBI" id="CHEBI:65221"/>
        <dbReference type="ChEBI" id="CHEBI:78911"/>
    </reaction>
    <physiologicalReaction direction="left-to-right" evidence="16">
        <dbReference type="Rhea" id="RHEA:42309"/>
    </physiologicalReaction>
</comment>
<reference evidence="21 22" key="1">
    <citation type="submission" date="2024-02" db="UniProtKB">
        <authorList>
            <consortium name="WormBaseParasite"/>
        </authorList>
    </citation>
    <scope>IDENTIFICATION</scope>
</reference>
<evidence type="ECO:0000313" key="20">
    <source>
        <dbReference type="Proteomes" id="UP000887575"/>
    </source>
</evidence>
<comment type="subcellular location">
    <subcellularLocation>
        <location evidence="1">Membrane</location>
    </subcellularLocation>
</comment>
<comment type="catalytic activity">
    <reaction evidence="14">
        <text>1,2-dibutyryl-sn-glycero-3-phospho-(1D-myo-inositol-5-phosphate) + H2O = 1,2-dibutyryl-sn-glycero-3-phospho-(1D-myo-inositol) + phosphate</text>
        <dbReference type="Rhea" id="RHEA:42584"/>
        <dbReference type="ChEBI" id="CHEBI:15377"/>
        <dbReference type="ChEBI" id="CHEBI:43474"/>
        <dbReference type="ChEBI" id="CHEBI:82605"/>
        <dbReference type="ChEBI" id="CHEBI:82606"/>
    </reaction>
    <physiologicalReaction direction="left-to-right" evidence="14">
        <dbReference type="Rhea" id="RHEA:42585"/>
    </physiologicalReaction>
</comment>
<evidence type="ECO:0000256" key="1">
    <source>
        <dbReference type="ARBA" id="ARBA00004370"/>
    </source>
</evidence>
<dbReference type="Gene3D" id="3.90.190.10">
    <property type="entry name" value="Protein tyrosine phosphatase superfamily"/>
    <property type="match status" value="1"/>
</dbReference>
<evidence type="ECO:0000259" key="18">
    <source>
        <dbReference type="PROSITE" id="PS50054"/>
    </source>
</evidence>
<dbReference type="AlphaFoldDB" id="A0AAF3EPV4"/>
<evidence type="ECO:0000256" key="4">
    <source>
        <dbReference type="ARBA" id="ARBA00022801"/>
    </source>
</evidence>
<comment type="catalytic activity">
    <reaction evidence="12">
        <text>a 1,2-diacyl-sn-glycero-3-phospho-(1'-sn-glycero-3'-phosphate) + H2O = a 1,2-diacyl-sn-glycero-3-phospho-(1'-sn-glycerol) + phosphate</text>
        <dbReference type="Rhea" id="RHEA:33751"/>
        <dbReference type="ChEBI" id="CHEBI:15377"/>
        <dbReference type="ChEBI" id="CHEBI:43474"/>
        <dbReference type="ChEBI" id="CHEBI:60110"/>
        <dbReference type="ChEBI" id="CHEBI:64716"/>
        <dbReference type="EC" id="3.1.3.27"/>
    </reaction>
    <physiologicalReaction direction="left-to-right" evidence="12">
        <dbReference type="Rhea" id="RHEA:33752"/>
    </physiologicalReaction>
</comment>
<dbReference type="GO" id="GO:0008962">
    <property type="term" value="F:phosphatidylglycerophosphatase activity"/>
    <property type="evidence" value="ECO:0007669"/>
    <property type="project" value="UniProtKB-EC"/>
</dbReference>
<comment type="catalytic activity">
    <reaction evidence="15">
        <text>1,2-di-(9Z-octadecenoyl)-sn-glycero-3-phospho-(1'-sn-glycerol-3'-phosphate) + H2O = 1,2-di-(9Z-octadecenoyl)-sn-glycero-3-phospho-(1'-sn-glycerol) + phosphate</text>
        <dbReference type="Rhea" id="RHEA:42304"/>
        <dbReference type="ChEBI" id="CHEBI:15377"/>
        <dbReference type="ChEBI" id="CHEBI:43474"/>
        <dbReference type="ChEBI" id="CHEBI:75163"/>
        <dbReference type="ChEBI" id="CHEBI:78907"/>
    </reaction>
    <physiologicalReaction direction="left-to-right" evidence="15">
        <dbReference type="Rhea" id="RHEA:42305"/>
    </physiologicalReaction>
</comment>
<dbReference type="InterPro" id="IPR044596">
    <property type="entry name" value="PTPMT1-like"/>
</dbReference>
<dbReference type="EC" id="3.1.3.27" evidence="11"/>
<keyword evidence="4" id="KW-0378">Hydrolase</keyword>
<accession>A0AAF3EPV4</accession>
<keyword evidence="7" id="KW-0472">Membrane</keyword>
<proteinExistence type="predicted"/>
<comment type="pathway">
    <text evidence="2">Lipid metabolism.</text>
</comment>
<comment type="pathway">
    <text evidence="10">Phospholipid metabolism; phosphatidylglycerol biosynthesis; phosphatidylglycerol from CDP-diacylglycerol: step 2/2.</text>
</comment>
<evidence type="ECO:0000256" key="2">
    <source>
        <dbReference type="ARBA" id="ARBA00005189"/>
    </source>
</evidence>
<dbReference type="GO" id="GO:0016020">
    <property type="term" value="C:membrane"/>
    <property type="evidence" value="ECO:0007669"/>
    <property type="project" value="UniProtKB-SubCell"/>
</dbReference>
<organism evidence="20 21">
    <name type="scientific">Mesorhabditis belari</name>
    <dbReference type="NCBI Taxonomy" id="2138241"/>
    <lineage>
        <taxon>Eukaryota</taxon>
        <taxon>Metazoa</taxon>
        <taxon>Ecdysozoa</taxon>
        <taxon>Nematoda</taxon>
        <taxon>Chromadorea</taxon>
        <taxon>Rhabditida</taxon>
        <taxon>Rhabditina</taxon>
        <taxon>Rhabditomorpha</taxon>
        <taxon>Rhabditoidea</taxon>
        <taxon>Rhabditidae</taxon>
        <taxon>Mesorhabditinae</taxon>
        <taxon>Mesorhabditis</taxon>
    </lineage>
</organism>
<feature type="domain" description="Tyrosine-protein phosphatase" evidence="18">
    <location>
        <begin position="31"/>
        <end position="184"/>
    </location>
</feature>
<dbReference type="Pfam" id="PF00782">
    <property type="entry name" value="DSPc"/>
    <property type="match status" value="1"/>
</dbReference>
<dbReference type="InterPro" id="IPR029021">
    <property type="entry name" value="Prot-tyrosine_phosphatase-like"/>
</dbReference>
<dbReference type="PANTHER" id="PTHR46274:SF6">
    <property type="entry name" value="TYR_PHOSPHATASE_2 DOMAIN-CONTAINING PROTEIN"/>
    <property type="match status" value="1"/>
</dbReference>
<evidence type="ECO:0000256" key="16">
    <source>
        <dbReference type="ARBA" id="ARBA00052780"/>
    </source>
</evidence>
<keyword evidence="20" id="KW-1185">Reference proteome</keyword>
<dbReference type="GO" id="GO:0008654">
    <property type="term" value="P:phospholipid biosynthetic process"/>
    <property type="evidence" value="ECO:0007669"/>
    <property type="project" value="UniProtKB-KW"/>
</dbReference>
<evidence type="ECO:0000256" key="5">
    <source>
        <dbReference type="ARBA" id="ARBA00022912"/>
    </source>
</evidence>
<evidence type="ECO:0000259" key="19">
    <source>
        <dbReference type="PROSITE" id="PS50056"/>
    </source>
</evidence>
<evidence type="ECO:0000256" key="14">
    <source>
        <dbReference type="ARBA" id="ARBA00052505"/>
    </source>
</evidence>
<dbReference type="SMART" id="SM00195">
    <property type="entry name" value="DSPc"/>
    <property type="match status" value="1"/>
</dbReference>
<keyword evidence="8" id="KW-0594">Phospholipid biosynthesis</keyword>
<dbReference type="GO" id="GO:0004721">
    <property type="term" value="F:phosphoprotein phosphatase activity"/>
    <property type="evidence" value="ECO:0007669"/>
    <property type="project" value="UniProtKB-KW"/>
</dbReference>
<dbReference type="CDD" id="cd14524">
    <property type="entry name" value="PTPMT1"/>
    <property type="match status" value="1"/>
</dbReference>
<evidence type="ECO:0000256" key="12">
    <source>
        <dbReference type="ARBA" id="ARBA00050944"/>
    </source>
</evidence>
<dbReference type="SUPFAM" id="SSF52799">
    <property type="entry name" value="(Phosphotyrosine protein) phosphatases II"/>
    <property type="match status" value="1"/>
</dbReference>
<protein>
    <recommendedName>
        <fullName evidence="17">Phosphatidylglycerophosphatase and protein-tyrosine phosphatase 1</fullName>
        <ecNumber evidence="11">3.1.3.27</ecNumber>
    </recommendedName>
</protein>
<evidence type="ECO:0000256" key="10">
    <source>
        <dbReference type="ARBA" id="ARBA00024192"/>
    </source>
</evidence>
<dbReference type="PROSITE" id="PS00383">
    <property type="entry name" value="TYR_PHOSPHATASE_1"/>
    <property type="match status" value="1"/>
</dbReference>
<dbReference type="InterPro" id="IPR000387">
    <property type="entry name" value="Tyr_Pase_dom"/>
</dbReference>
<keyword evidence="3" id="KW-0444">Lipid biosynthesis</keyword>
<dbReference type="FunFam" id="3.90.190.10:FF:000060">
    <property type="entry name" value="Phosphatidylglycerophosphatase and protein-tyrosine phosphatase 1"/>
    <property type="match status" value="1"/>
</dbReference>
<evidence type="ECO:0000256" key="3">
    <source>
        <dbReference type="ARBA" id="ARBA00022516"/>
    </source>
</evidence>
<evidence type="ECO:0000313" key="22">
    <source>
        <dbReference type="WBParaSite" id="MBELARI_LOCUS2275"/>
    </source>
</evidence>
<dbReference type="InterPro" id="IPR016130">
    <property type="entry name" value="Tyr_Pase_AS"/>
</dbReference>
<dbReference type="InterPro" id="IPR000340">
    <property type="entry name" value="Dual-sp_phosphatase_cat-dom"/>
</dbReference>
<keyword evidence="5" id="KW-0904">Protein phosphatase</keyword>
<dbReference type="InterPro" id="IPR020422">
    <property type="entry name" value="TYR_PHOSPHATASE_DUAL_dom"/>
</dbReference>
<evidence type="ECO:0000256" key="7">
    <source>
        <dbReference type="ARBA" id="ARBA00023136"/>
    </source>
</evidence>
<evidence type="ECO:0000256" key="15">
    <source>
        <dbReference type="ARBA" id="ARBA00052632"/>
    </source>
</evidence>
<evidence type="ECO:0000256" key="8">
    <source>
        <dbReference type="ARBA" id="ARBA00023209"/>
    </source>
</evidence>
<dbReference type="PROSITE" id="PS50054">
    <property type="entry name" value="TYR_PHOSPHATASE_DUAL"/>
    <property type="match status" value="1"/>
</dbReference>
<comment type="catalytic activity">
    <reaction evidence="13">
        <text>a 1-acyl-2-hexanoyl-sn-glycero-3-phospho-(1D-myo-inositol-5-phosphate) + H2O = a 1-acyl-2-hexanoyl-sn-glycero-3-phospho-(1D-myo-inositol) + phosphate</text>
        <dbReference type="Rhea" id="RHEA:42320"/>
        <dbReference type="ChEBI" id="CHEBI:15377"/>
        <dbReference type="ChEBI" id="CHEBI:43474"/>
        <dbReference type="ChEBI" id="CHEBI:78930"/>
        <dbReference type="ChEBI" id="CHEBI:78931"/>
    </reaction>
    <physiologicalReaction direction="left-to-right" evidence="13">
        <dbReference type="Rhea" id="RHEA:42321"/>
    </physiologicalReaction>
</comment>
<evidence type="ECO:0000313" key="21">
    <source>
        <dbReference type="WBParaSite" id="MBELARI_LOCUS16105"/>
    </source>
</evidence>
<keyword evidence="6" id="KW-0443">Lipid metabolism</keyword>
<dbReference type="GO" id="GO:0005737">
    <property type="term" value="C:cytoplasm"/>
    <property type="evidence" value="ECO:0007669"/>
    <property type="project" value="UniProtKB-ARBA"/>
</dbReference>
<dbReference type="Proteomes" id="UP000887575">
    <property type="component" value="Unassembled WGS sequence"/>
</dbReference>
<sequence length="194" mass="22207">MFKVMIEGIFFYPTLGYNLLRNLVQQENWSWFSRIDDGLVLGAMPFKSMKEELVEKENVGGVVCCTESYELVAAWSAMAEEDWKAEGVEFYAIPMTDFIGAADPAEMQKAVEFINKINSQGKSVYVHCKAGRTRSATVTTCHLMQKKDWDPNVAFEFLKTQRRQVSLGSNQWQTVNEYRKYLNTNPQLIKSDSS</sequence>
<feature type="domain" description="Tyrosine specific protein phosphatases" evidence="19">
    <location>
        <begin position="108"/>
        <end position="173"/>
    </location>
</feature>
<dbReference type="PANTHER" id="PTHR46274">
    <property type="entry name" value="PHOSPHATIDYLINOSITOL PHOSPHATASE"/>
    <property type="match status" value="1"/>
</dbReference>
<evidence type="ECO:0000256" key="9">
    <source>
        <dbReference type="ARBA" id="ARBA00023264"/>
    </source>
</evidence>
<dbReference type="WBParaSite" id="MBELARI_LOCUS16105">
    <property type="protein sequence ID" value="MBELARI_LOCUS16105"/>
    <property type="gene ID" value="MBELARI_LOCUS16105"/>
</dbReference>
<evidence type="ECO:0000256" key="11">
    <source>
        <dbReference type="ARBA" id="ARBA00024224"/>
    </source>
</evidence>
<dbReference type="PROSITE" id="PS50056">
    <property type="entry name" value="TYR_PHOSPHATASE_2"/>
    <property type="match status" value="1"/>
</dbReference>
<evidence type="ECO:0000256" key="17">
    <source>
        <dbReference type="ARBA" id="ARBA00069309"/>
    </source>
</evidence>
<evidence type="ECO:0000256" key="6">
    <source>
        <dbReference type="ARBA" id="ARBA00023098"/>
    </source>
</evidence>
<name>A0AAF3EPV4_9BILA</name>